<accession>A0AAN9T920</accession>
<evidence type="ECO:0000256" key="1">
    <source>
        <dbReference type="SAM" id="Coils"/>
    </source>
</evidence>
<dbReference type="Proteomes" id="UP001367676">
    <property type="component" value="Unassembled WGS sequence"/>
</dbReference>
<protein>
    <recommendedName>
        <fullName evidence="4">Dynein regulatory complex protein 10</fullName>
    </recommendedName>
</protein>
<evidence type="ECO:0000313" key="3">
    <source>
        <dbReference type="Proteomes" id="UP001367676"/>
    </source>
</evidence>
<organism evidence="2 3">
    <name type="scientific">Parthenolecanium corni</name>
    <dbReference type="NCBI Taxonomy" id="536013"/>
    <lineage>
        <taxon>Eukaryota</taxon>
        <taxon>Metazoa</taxon>
        <taxon>Ecdysozoa</taxon>
        <taxon>Arthropoda</taxon>
        <taxon>Hexapoda</taxon>
        <taxon>Insecta</taxon>
        <taxon>Pterygota</taxon>
        <taxon>Neoptera</taxon>
        <taxon>Paraneoptera</taxon>
        <taxon>Hemiptera</taxon>
        <taxon>Sternorrhyncha</taxon>
        <taxon>Coccoidea</taxon>
        <taxon>Coccidae</taxon>
        <taxon>Parthenolecanium</taxon>
    </lineage>
</organism>
<dbReference type="AlphaFoldDB" id="A0AAN9T920"/>
<feature type="coiled-coil region" evidence="1">
    <location>
        <begin position="153"/>
        <end position="236"/>
    </location>
</feature>
<sequence>MDVDLLTLLDRTFLNIRRMLKPSAADTLLATLHDFARVTRSKAEIHSHETNFNLETQLRSAQRQVAKRKGRLCKLWADFRIEIDFINEILTQNCTLIVQQQQKDQKLVAKEKAVIEHEMITKQAKLKQKYEQIYKIQEFNLNTQLEKIREDNMQGEKNERNRWNMKKEELKDVLVKYDAKMFTLQEELENIQCVLDREADELRYFKEAYANQENLYNELMREKEEYLEQQRNQKLEEIRLRIATRTIVKFIEDHYPAWKKKKMKASKKKKKYKF</sequence>
<gene>
    <name evidence="2" type="ORF">V9T40_000282</name>
</gene>
<dbReference type="EMBL" id="JBBCAQ010000034">
    <property type="protein sequence ID" value="KAK7579653.1"/>
    <property type="molecule type" value="Genomic_DNA"/>
</dbReference>
<evidence type="ECO:0000313" key="2">
    <source>
        <dbReference type="EMBL" id="KAK7579653.1"/>
    </source>
</evidence>
<keyword evidence="3" id="KW-1185">Reference proteome</keyword>
<proteinExistence type="predicted"/>
<name>A0AAN9T920_9HEMI</name>
<comment type="caution">
    <text evidence="2">The sequence shown here is derived from an EMBL/GenBank/DDBJ whole genome shotgun (WGS) entry which is preliminary data.</text>
</comment>
<reference evidence="2 3" key="1">
    <citation type="submission" date="2024-03" db="EMBL/GenBank/DDBJ databases">
        <title>Adaptation during the transition from Ophiocordyceps entomopathogen to insect associate is accompanied by gene loss and intensified selection.</title>
        <authorList>
            <person name="Ward C.M."/>
            <person name="Onetto C.A."/>
            <person name="Borneman A.R."/>
        </authorList>
    </citation>
    <scope>NUCLEOTIDE SEQUENCE [LARGE SCALE GENOMIC DNA]</scope>
    <source>
        <strain evidence="2">AWRI1</strain>
        <tissue evidence="2">Single Adult Female</tissue>
    </source>
</reference>
<evidence type="ECO:0008006" key="4">
    <source>
        <dbReference type="Google" id="ProtNLM"/>
    </source>
</evidence>
<keyword evidence="1" id="KW-0175">Coiled coil</keyword>